<proteinExistence type="predicted"/>
<evidence type="ECO:0000313" key="3">
    <source>
        <dbReference type="Proteomes" id="UP000265520"/>
    </source>
</evidence>
<dbReference type="AlphaFoldDB" id="A0A392M6B1"/>
<dbReference type="InterPro" id="IPR011009">
    <property type="entry name" value="Kinase-like_dom_sf"/>
</dbReference>
<feature type="binding site" evidence="1">
    <location>
        <position position="68"/>
    </location>
    <ligand>
        <name>ATP</name>
        <dbReference type="ChEBI" id="CHEBI:30616"/>
    </ligand>
</feature>
<keyword evidence="1" id="KW-0067">ATP-binding</keyword>
<protein>
    <submittedName>
        <fullName evidence="2">Putative LRR receptor-like serine/threonine-kinase RKF3</fullName>
    </submittedName>
</protein>
<keyword evidence="1" id="KW-0547">Nucleotide-binding</keyword>
<dbReference type="PROSITE" id="PS00107">
    <property type="entry name" value="PROTEIN_KINASE_ATP"/>
    <property type="match status" value="1"/>
</dbReference>
<dbReference type="GO" id="GO:0016301">
    <property type="term" value="F:kinase activity"/>
    <property type="evidence" value="ECO:0007669"/>
    <property type="project" value="UniProtKB-KW"/>
</dbReference>
<name>A0A392M6B1_9FABA</name>
<keyword evidence="3" id="KW-1185">Reference proteome</keyword>
<keyword evidence="2" id="KW-0808">Transferase</keyword>
<keyword evidence="2" id="KW-0418">Kinase</keyword>
<reference evidence="2 3" key="1">
    <citation type="journal article" date="2018" name="Front. Plant Sci.">
        <title>Red Clover (Trifolium pratense) and Zigzag Clover (T. medium) - A Picture of Genomic Similarities and Differences.</title>
        <authorList>
            <person name="Dluhosova J."/>
            <person name="Istvanek J."/>
            <person name="Nedelnik J."/>
            <person name="Repkova J."/>
        </authorList>
    </citation>
    <scope>NUCLEOTIDE SEQUENCE [LARGE SCALE GENOMIC DNA]</scope>
    <source>
        <strain evidence="3">cv. 10/8</strain>
        <tissue evidence="2">Leaf</tissue>
    </source>
</reference>
<comment type="caution">
    <text evidence="2">The sequence shown here is derived from an EMBL/GenBank/DDBJ whole genome shotgun (WGS) entry which is preliminary data.</text>
</comment>
<accession>A0A392M6B1</accession>
<dbReference type="EMBL" id="LXQA010003959">
    <property type="protein sequence ID" value="MCH82633.1"/>
    <property type="molecule type" value="Genomic_DNA"/>
</dbReference>
<dbReference type="InterPro" id="IPR017441">
    <property type="entry name" value="Protein_kinase_ATP_BS"/>
</dbReference>
<organism evidence="2 3">
    <name type="scientific">Trifolium medium</name>
    <dbReference type="NCBI Taxonomy" id="97028"/>
    <lineage>
        <taxon>Eukaryota</taxon>
        <taxon>Viridiplantae</taxon>
        <taxon>Streptophyta</taxon>
        <taxon>Embryophyta</taxon>
        <taxon>Tracheophyta</taxon>
        <taxon>Spermatophyta</taxon>
        <taxon>Magnoliopsida</taxon>
        <taxon>eudicotyledons</taxon>
        <taxon>Gunneridae</taxon>
        <taxon>Pentapetalae</taxon>
        <taxon>rosids</taxon>
        <taxon>fabids</taxon>
        <taxon>Fabales</taxon>
        <taxon>Fabaceae</taxon>
        <taxon>Papilionoideae</taxon>
        <taxon>50 kb inversion clade</taxon>
        <taxon>NPAAA clade</taxon>
        <taxon>Hologalegina</taxon>
        <taxon>IRL clade</taxon>
        <taxon>Trifolieae</taxon>
        <taxon>Trifolium</taxon>
    </lineage>
</organism>
<feature type="non-terminal residue" evidence="2">
    <location>
        <position position="1"/>
    </location>
</feature>
<dbReference type="Proteomes" id="UP000265520">
    <property type="component" value="Unassembled WGS sequence"/>
</dbReference>
<sequence length="136" mass="14504">ILSHTAIYAASLSVEFGPTNTGTVKCLFGLDFTSSSSGSSSKDNIIGSGGYGNVYKGLLSNGTEVALKSFSWSRNGDFKLQSCSGGDLNDGGGWDIVVVEVKIWCGKVHNRSGGKRHLLSCYWIAEPHNHSVKCRD</sequence>
<evidence type="ECO:0000256" key="1">
    <source>
        <dbReference type="PROSITE-ProRule" id="PRU10141"/>
    </source>
</evidence>
<dbReference type="GO" id="GO:0005524">
    <property type="term" value="F:ATP binding"/>
    <property type="evidence" value="ECO:0007669"/>
    <property type="project" value="UniProtKB-UniRule"/>
</dbReference>
<dbReference type="Gene3D" id="3.30.200.20">
    <property type="entry name" value="Phosphorylase Kinase, domain 1"/>
    <property type="match status" value="1"/>
</dbReference>
<dbReference type="SUPFAM" id="SSF56112">
    <property type="entry name" value="Protein kinase-like (PK-like)"/>
    <property type="match status" value="1"/>
</dbReference>
<evidence type="ECO:0000313" key="2">
    <source>
        <dbReference type="EMBL" id="MCH82633.1"/>
    </source>
</evidence>
<keyword evidence="2" id="KW-0675">Receptor</keyword>
<gene>
    <name evidence="2" type="ORF">A2U01_0003444</name>
</gene>